<name>A0ACC0R7W0_9HYPO</name>
<keyword evidence="2" id="KW-1185">Reference proteome</keyword>
<reference evidence="1" key="1">
    <citation type="submission" date="2022-06" db="EMBL/GenBank/DDBJ databases">
        <title>Fusarium solani species complex genomes reveal bases of compartmentalisation and animal pathogenesis.</title>
        <authorList>
            <person name="Tsai I.J."/>
        </authorList>
    </citation>
    <scope>NUCLEOTIDE SEQUENCE</scope>
    <source>
        <strain evidence="1">Fu6.1</strain>
    </source>
</reference>
<comment type="caution">
    <text evidence="1">The sequence shown here is derived from an EMBL/GenBank/DDBJ whole genome shotgun (WGS) entry which is preliminary data.</text>
</comment>
<sequence>MTPDRPTKRSRSRLGALCTRLSSRHASDGETTPLTHKATAAQGATIPSSDNSSHRVQTQEPSSAPSSGINLAISPESTTAVLAGSVASNNDSAHQSADDNQSGSASVAHDDATVSVSQELWDTALENLKASEEEPQIVKIIEDFINKASGTPTDPADAQDIMTRIKKEMEQEIDSRRHDGRTTRFIKSVVSSLNKFVSVGDVAVSFDPAHAALPWAAVRAVLVMITAGSDLRNRLIEGIAMVTSLFLTAKMYLRLYLITDLSIKSLPHDVLKSFKTAIVETYTGSMQFLGYAVRQQQQKTRHLKAPMQLDTVADHLTNLNRLGQRLRQAGDDCEKFCSFKDRATAQGLLRTVNDLQKALEGSFAMIADDGLQLAEFVQDAKRFVLASNSTISRFPLQAYNSALVFAPEASIVHLVAYKDEKLAWVDLFETIIVNPKEPEKFGNVSDEVGGQFEVLISFSGDGKLLASLCGWESLVLNVWDTDMAFKDARISHTSNVDEMIFTADPDTLLSRGPYDVILWDVPTGNHKQTIRFWGDSDSEDDSDSEANHPTENPIDTVAVSKHAPLVALGSRGGRVDIWNLKLGSYVRTLFTEHPRINALSFTDGGEKLVSSSSSYGIKKETAIEIWDTDIGARVEAPYRCKRSVQEVAFSPNGKEVVISERVEPSKSFITDVHNISTGVNYGQVTMGLRLAFSPDGRYIFGLSTSSEKSKLWSGYQWVTATGECVYKWRGGDDFHLDVGGMDMEIANYVASNLQRPKGFTNGYYMDGEKRWLMKDGQRLLWLPFGYEVRCVAATGSVIAIGFNGGWVMMLQEKAGISTEVEMSQSD</sequence>
<accession>A0ACC0R7W0</accession>
<protein>
    <submittedName>
        <fullName evidence="1">Uncharacterized protein</fullName>
    </submittedName>
</protein>
<proteinExistence type="predicted"/>
<evidence type="ECO:0000313" key="2">
    <source>
        <dbReference type="Proteomes" id="UP001065298"/>
    </source>
</evidence>
<evidence type="ECO:0000313" key="1">
    <source>
        <dbReference type="EMBL" id="KAI8675817.1"/>
    </source>
</evidence>
<organism evidence="1 2">
    <name type="scientific">Fusarium keratoplasticum</name>
    <dbReference type="NCBI Taxonomy" id="1328300"/>
    <lineage>
        <taxon>Eukaryota</taxon>
        <taxon>Fungi</taxon>
        <taxon>Dikarya</taxon>
        <taxon>Ascomycota</taxon>
        <taxon>Pezizomycotina</taxon>
        <taxon>Sordariomycetes</taxon>
        <taxon>Hypocreomycetidae</taxon>
        <taxon>Hypocreales</taxon>
        <taxon>Nectriaceae</taxon>
        <taxon>Fusarium</taxon>
        <taxon>Fusarium solani species complex</taxon>
    </lineage>
</organism>
<dbReference type="Proteomes" id="UP001065298">
    <property type="component" value="Chromosome 3"/>
</dbReference>
<gene>
    <name evidence="1" type="ORF">NCS57_00484200</name>
</gene>
<dbReference type="EMBL" id="CM046505">
    <property type="protein sequence ID" value="KAI8675817.1"/>
    <property type="molecule type" value="Genomic_DNA"/>
</dbReference>